<evidence type="ECO:0000313" key="3">
    <source>
        <dbReference type="Proteomes" id="UP000199215"/>
    </source>
</evidence>
<keyword evidence="3" id="KW-1185">Reference proteome</keyword>
<keyword evidence="1" id="KW-0812">Transmembrane</keyword>
<evidence type="ECO:0000313" key="2">
    <source>
        <dbReference type="EMBL" id="SEH68066.1"/>
    </source>
</evidence>
<name>A0A1H6JZJ0_9EURY</name>
<feature type="transmembrane region" description="Helical" evidence="1">
    <location>
        <begin position="466"/>
        <end position="490"/>
    </location>
</feature>
<feature type="transmembrane region" description="Helical" evidence="1">
    <location>
        <begin position="210"/>
        <end position="232"/>
    </location>
</feature>
<feature type="transmembrane region" description="Helical" evidence="1">
    <location>
        <begin position="31"/>
        <end position="52"/>
    </location>
</feature>
<feature type="transmembrane region" description="Helical" evidence="1">
    <location>
        <begin position="73"/>
        <end position="102"/>
    </location>
</feature>
<sequence length="500" mass="52048">MLFPVSIAGVVGAYFAGGFVAGTETGPLIEWIRMGFVYGWIFVVGFGGYRAYAVALRPDNLDGLLTTISHRDVIGGIVLTELVLWSAFLLTIGTAATVAFAIGAGSVVTIPVVFLTLCLVLATGLPTGFILALGVRNAGVRSLLLSRLRMLFLLLVGIGYFLVIVTNAFTSILEPLHRVLAPTPINWFGDLAAIGLGVGASPLRAIGMIGFSAVFTIAAVFSLFRLSEWLWYADGVHVTHEVDRTEDESSTFGILSRVLSHPVLGVVIVDWKRARRAPISLSFALYPVIVLAGPLVTAVQSGEIGTGLPLWILLSGTWIAGALFALNVIGQEGAALPVTLLSESPERALVVGHIVSGGLLLAPVTVVATVATGVLSPHSLPTVASLGVSALVLSAISGAIATGIGAVFPRFEAVSVSRSRKAIVPSVLGFVGYSIVVVVVALPTVIAHSGIVGHAVASFTGIDQFLIGVLGTVISVVFACLVSLGSMYIARDRVSDYRIG</sequence>
<reference evidence="2 3" key="1">
    <citation type="submission" date="2016-10" db="EMBL/GenBank/DDBJ databases">
        <authorList>
            <person name="de Groot N.N."/>
        </authorList>
    </citation>
    <scope>NUCLEOTIDE SEQUENCE [LARGE SCALE GENOMIC DNA]</scope>
    <source>
        <strain evidence="2 3">IBRC-M10418</strain>
    </source>
</reference>
<evidence type="ECO:0008006" key="4">
    <source>
        <dbReference type="Google" id="ProtNLM"/>
    </source>
</evidence>
<feature type="transmembrane region" description="Helical" evidence="1">
    <location>
        <begin position="151"/>
        <end position="173"/>
    </location>
</feature>
<dbReference type="STRING" id="1267564.SAMN05192561_1319"/>
<organism evidence="2 3">
    <name type="scientific">Halopenitus malekzadehii</name>
    <dbReference type="NCBI Taxonomy" id="1267564"/>
    <lineage>
        <taxon>Archaea</taxon>
        <taxon>Methanobacteriati</taxon>
        <taxon>Methanobacteriota</taxon>
        <taxon>Stenosarchaea group</taxon>
        <taxon>Halobacteria</taxon>
        <taxon>Halobacteriales</taxon>
        <taxon>Haloferacaceae</taxon>
        <taxon>Halopenitus</taxon>
    </lineage>
</organism>
<proteinExistence type="predicted"/>
<dbReference type="EMBL" id="FNWU01000031">
    <property type="protein sequence ID" value="SEH68066.1"/>
    <property type="molecule type" value="Genomic_DNA"/>
</dbReference>
<feature type="transmembrane region" description="Helical" evidence="1">
    <location>
        <begin position="386"/>
        <end position="411"/>
    </location>
</feature>
<protein>
    <recommendedName>
        <fullName evidence="4">ABC-2 type transport system permease protein</fullName>
    </recommendedName>
</protein>
<feature type="transmembrane region" description="Helical" evidence="1">
    <location>
        <begin position="308"/>
        <end position="329"/>
    </location>
</feature>
<feature type="transmembrane region" description="Helical" evidence="1">
    <location>
        <begin position="350"/>
        <end position="374"/>
    </location>
</feature>
<feature type="transmembrane region" description="Helical" evidence="1">
    <location>
        <begin position="283"/>
        <end position="302"/>
    </location>
</feature>
<accession>A0A1H6JZJ0</accession>
<keyword evidence="1" id="KW-0472">Membrane</keyword>
<feature type="transmembrane region" description="Helical" evidence="1">
    <location>
        <begin position="423"/>
        <end position="446"/>
    </location>
</feature>
<dbReference type="AlphaFoldDB" id="A0A1H6JZJ0"/>
<gene>
    <name evidence="2" type="ORF">SAMN05192561_1319</name>
</gene>
<dbReference type="Proteomes" id="UP000199215">
    <property type="component" value="Unassembled WGS sequence"/>
</dbReference>
<evidence type="ECO:0000256" key="1">
    <source>
        <dbReference type="SAM" id="Phobius"/>
    </source>
</evidence>
<keyword evidence="1" id="KW-1133">Transmembrane helix</keyword>
<feature type="transmembrane region" description="Helical" evidence="1">
    <location>
        <begin position="108"/>
        <end position="131"/>
    </location>
</feature>